<name>G9YGD3_9FIRM</name>
<comment type="caution">
    <text evidence="5">The sequence shown here is derived from an EMBL/GenBank/DDBJ whole genome shotgun (WGS) entry which is preliminary data.</text>
</comment>
<dbReference type="RefSeq" id="WP_006789687.1">
    <property type="nucleotide sequence ID" value="NZ_JH417574.1"/>
</dbReference>
<dbReference type="PROSITE" id="PS50893">
    <property type="entry name" value="ABC_TRANSPORTER_2"/>
    <property type="match status" value="1"/>
</dbReference>
<keyword evidence="3 5" id="KW-0067">ATP-binding</keyword>
<dbReference type="CDD" id="cd03260">
    <property type="entry name" value="ABC_PstB_phosphate_transporter"/>
    <property type="match status" value="1"/>
</dbReference>
<feature type="domain" description="ABC transporter" evidence="4">
    <location>
        <begin position="5"/>
        <end position="243"/>
    </location>
</feature>
<dbReference type="Pfam" id="PF00005">
    <property type="entry name" value="ABC_tran"/>
    <property type="match status" value="1"/>
</dbReference>
<dbReference type="SMART" id="SM00382">
    <property type="entry name" value="AAA"/>
    <property type="match status" value="1"/>
</dbReference>
<dbReference type="GO" id="GO:0005315">
    <property type="term" value="F:phosphate transmembrane transporter activity"/>
    <property type="evidence" value="ECO:0007669"/>
    <property type="project" value="InterPro"/>
</dbReference>
<evidence type="ECO:0000256" key="3">
    <source>
        <dbReference type="ARBA" id="ARBA00022840"/>
    </source>
</evidence>
<sequence>MEAEFIIENLSVSSSDKRILQDVNLTIYKNKITALIGMSGCGKTTLLRSLNRTVADEIHMDSGRILLEGTDIFQLPLELLRKEVGLIQQRPTPFPFSIRKNMTYALRYHGVTDTGETERRIREALTDAGLYDDVKGELTKRADSLSGGQQQRLCIARALALKPKVLLLDEPCSALDIKNTLTVEETLHKLKERCTIVIVTHNLSQAKRIADYAAYMENGTVVEEAEADRLFCRPTEARTQAYLSYAQ</sequence>
<dbReference type="eggNOG" id="COG1117">
    <property type="taxonomic scope" value="Bacteria"/>
</dbReference>
<dbReference type="STRING" id="861450.HMPREF0080_00697"/>
<evidence type="ECO:0000256" key="2">
    <source>
        <dbReference type="ARBA" id="ARBA00022741"/>
    </source>
</evidence>
<evidence type="ECO:0000259" key="4">
    <source>
        <dbReference type="PROSITE" id="PS50893"/>
    </source>
</evidence>
<keyword evidence="2" id="KW-0547">Nucleotide-binding</keyword>
<dbReference type="HOGENOM" id="CLU_000604_1_22_9"/>
<dbReference type="EMBL" id="AGCJ01000022">
    <property type="protein sequence ID" value="EHM42278.1"/>
    <property type="molecule type" value="Genomic_DNA"/>
</dbReference>
<organism evidence="5 6">
    <name type="scientific">Anaeroglobus geminatus F0357</name>
    <dbReference type="NCBI Taxonomy" id="861450"/>
    <lineage>
        <taxon>Bacteria</taxon>
        <taxon>Bacillati</taxon>
        <taxon>Bacillota</taxon>
        <taxon>Negativicutes</taxon>
        <taxon>Veillonellales</taxon>
        <taxon>Veillonellaceae</taxon>
        <taxon>Anaeroglobus</taxon>
    </lineage>
</organism>
<reference evidence="5 6" key="1">
    <citation type="submission" date="2011-08" db="EMBL/GenBank/DDBJ databases">
        <authorList>
            <person name="Weinstock G."/>
            <person name="Sodergren E."/>
            <person name="Clifton S."/>
            <person name="Fulton L."/>
            <person name="Fulton B."/>
            <person name="Courtney L."/>
            <person name="Fronick C."/>
            <person name="Harrison M."/>
            <person name="Strong C."/>
            <person name="Farmer C."/>
            <person name="Delahaunty K."/>
            <person name="Markovic C."/>
            <person name="Hall O."/>
            <person name="Minx P."/>
            <person name="Tomlinson C."/>
            <person name="Mitreva M."/>
            <person name="Hou S."/>
            <person name="Chen J."/>
            <person name="Wollam A."/>
            <person name="Pepin K.H."/>
            <person name="Johnson M."/>
            <person name="Bhonagiri V."/>
            <person name="Zhang X."/>
            <person name="Suruliraj S."/>
            <person name="Warren W."/>
            <person name="Chinwalla A."/>
            <person name="Mardis E.R."/>
            <person name="Wilson R.K."/>
        </authorList>
    </citation>
    <scope>NUCLEOTIDE SEQUENCE [LARGE SCALE GENOMIC DNA]</scope>
    <source>
        <strain evidence="5 6">F0357</strain>
    </source>
</reference>
<keyword evidence="1" id="KW-0813">Transport</keyword>
<proteinExistence type="predicted"/>
<evidence type="ECO:0000313" key="5">
    <source>
        <dbReference type="EMBL" id="EHM42278.1"/>
    </source>
</evidence>
<dbReference type="PATRIC" id="fig|861450.3.peg.669"/>
<keyword evidence="6" id="KW-1185">Reference proteome</keyword>
<gene>
    <name evidence="5" type="ORF">HMPREF0080_00697</name>
</gene>
<dbReference type="PANTHER" id="PTHR43423">
    <property type="entry name" value="ABC TRANSPORTER I FAMILY MEMBER 17"/>
    <property type="match status" value="1"/>
</dbReference>
<evidence type="ECO:0000313" key="6">
    <source>
        <dbReference type="Proteomes" id="UP000005481"/>
    </source>
</evidence>
<dbReference type="SUPFAM" id="SSF52540">
    <property type="entry name" value="P-loop containing nucleoside triphosphate hydrolases"/>
    <property type="match status" value="1"/>
</dbReference>
<dbReference type="GO" id="GO:0005524">
    <property type="term" value="F:ATP binding"/>
    <property type="evidence" value="ECO:0007669"/>
    <property type="project" value="UniProtKB-KW"/>
</dbReference>
<dbReference type="InterPro" id="IPR003439">
    <property type="entry name" value="ABC_transporter-like_ATP-bd"/>
</dbReference>
<dbReference type="InterPro" id="IPR027417">
    <property type="entry name" value="P-loop_NTPase"/>
</dbReference>
<dbReference type="GO" id="GO:0035435">
    <property type="term" value="P:phosphate ion transmembrane transport"/>
    <property type="evidence" value="ECO:0007669"/>
    <property type="project" value="InterPro"/>
</dbReference>
<protein>
    <submittedName>
        <fullName evidence="5">Putative phosphate import ATP-binding protein PstB</fullName>
    </submittedName>
</protein>
<dbReference type="AlphaFoldDB" id="G9YGD3"/>
<evidence type="ECO:0000256" key="1">
    <source>
        <dbReference type="ARBA" id="ARBA00022448"/>
    </source>
</evidence>
<dbReference type="Proteomes" id="UP000005481">
    <property type="component" value="Unassembled WGS sequence"/>
</dbReference>
<dbReference type="Gene3D" id="3.40.50.300">
    <property type="entry name" value="P-loop containing nucleotide triphosphate hydrolases"/>
    <property type="match status" value="1"/>
</dbReference>
<dbReference type="PROSITE" id="PS00211">
    <property type="entry name" value="ABC_TRANSPORTER_1"/>
    <property type="match status" value="1"/>
</dbReference>
<dbReference type="InterPro" id="IPR017871">
    <property type="entry name" value="ABC_transporter-like_CS"/>
</dbReference>
<dbReference type="PANTHER" id="PTHR43423:SF1">
    <property type="entry name" value="ABC TRANSPORTER I FAMILY MEMBER 17"/>
    <property type="match status" value="1"/>
</dbReference>
<dbReference type="InterPro" id="IPR003593">
    <property type="entry name" value="AAA+_ATPase"/>
</dbReference>
<dbReference type="GO" id="GO:0016887">
    <property type="term" value="F:ATP hydrolysis activity"/>
    <property type="evidence" value="ECO:0007669"/>
    <property type="project" value="InterPro"/>
</dbReference>
<accession>G9YGD3</accession>
<dbReference type="InterPro" id="IPR005670">
    <property type="entry name" value="PstB-like"/>
</dbReference>
<dbReference type="GO" id="GO:0016020">
    <property type="term" value="C:membrane"/>
    <property type="evidence" value="ECO:0007669"/>
    <property type="project" value="InterPro"/>
</dbReference>